<dbReference type="GO" id="GO:0030246">
    <property type="term" value="F:carbohydrate binding"/>
    <property type="evidence" value="ECO:0007669"/>
    <property type="project" value="InterPro"/>
</dbReference>
<name>A0A382SCM4_9ZZZZ</name>
<dbReference type="SUPFAM" id="SSF51055">
    <property type="entry name" value="Carbohydrate binding domain"/>
    <property type="match status" value="1"/>
</dbReference>
<dbReference type="GO" id="GO:0005576">
    <property type="term" value="C:extracellular region"/>
    <property type="evidence" value="ECO:0007669"/>
    <property type="project" value="InterPro"/>
</dbReference>
<proteinExistence type="predicted"/>
<dbReference type="AlphaFoldDB" id="A0A382SCM4"/>
<dbReference type="GO" id="GO:0004553">
    <property type="term" value="F:hydrolase activity, hydrolyzing O-glycosyl compounds"/>
    <property type="evidence" value="ECO:0007669"/>
    <property type="project" value="InterPro"/>
</dbReference>
<evidence type="ECO:0008006" key="2">
    <source>
        <dbReference type="Google" id="ProtNLM"/>
    </source>
</evidence>
<reference evidence="1" key="1">
    <citation type="submission" date="2018-05" db="EMBL/GenBank/DDBJ databases">
        <authorList>
            <person name="Lanie J.A."/>
            <person name="Ng W.-L."/>
            <person name="Kazmierczak K.M."/>
            <person name="Andrzejewski T.M."/>
            <person name="Davidsen T.M."/>
            <person name="Wayne K.J."/>
            <person name="Tettelin H."/>
            <person name="Glass J.I."/>
            <person name="Rusch D."/>
            <person name="Podicherti R."/>
            <person name="Tsui H.-C.T."/>
            <person name="Winkler M.E."/>
        </authorList>
    </citation>
    <scope>NUCLEOTIDE SEQUENCE</scope>
</reference>
<gene>
    <name evidence="1" type="ORF">METZ01_LOCUS360463</name>
</gene>
<dbReference type="Gene3D" id="2.10.10.20">
    <property type="entry name" value="Carbohydrate-binding module superfamily 5/12"/>
    <property type="match status" value="1"/>
</dbReference>
<dbReference type="InterPro" id="IPR036573">
    <property type="entry name" value="CBM_sf_5/12"/>
</dbReference>
<sequence length="74" mass="7647">MNPRSFLITLSILLLPFLSASAAVPSNWASGDYAAGDLVIYNGSTYMAAQTVTASQGAPTTATAYWSSLDDIAG</sequence>
<organism evidence="1">
    <name type="scientific">marine metagenome</name>
    <dbReference type="NCBI Taxonomy" id="408172"/>
    <lineage>
        <taxon>unclassified sequences</taxon>
        <taxon>metagenomes</taxon>
        <taxon>ecological metagenomes</taxon>
    </lineage>
</organism>
<protein>
    <recommendedName>
        <fullName evidence="2">Chitin-binding type-3 domain-containing protein</fullName>
    </recommendedName>
</protein>
<dbReference type="GO" id="GO:0005975">
    <property type="term" value="P:carbohydrate metabolic process"/>
    <property type="evidence" value="ECO:0007669"/>
    <property type="project" value="InterPro"/>
</dbReference>
<dbReference type="EMBL" id="UINC01128079">
    <property type="protein sequence ID" value="SVD07609.1"/>
    <property type="molecule type" value="Genomic_DNA"/>
</dbReference>
<feature type="non-terminal residue" evidence="1">
    <location>
        <position position="74"/>
    </location>
</feature>
<accession>A0A382SCM4</accession>
<evidence type="ECO:0000313" key="1">
    <source>
        <dbReference type="EMBL" id="SVD07609.1"/>
    </source>
</evidence>